<dbReference type="InterPro" id="IPR002912">
    <property type="entry name" value="ACT_dom"/>
</dbReference>
<dbReference type="CDD" id="cd04897">
    <property type="entry name" value="ACT_ACR_3"/>
    <property type="match status" value="1"/>
</dbReference>
<comment type="caution">
    <text evidence="4">The sequence shown here is derived from an EMBL/GenBank/DDBJ whole genome shotgun (WGS) entry which is preliminary data.</text>
</comment>
<evidence type="ECO:0000259" key="3">
    <source>
        <dbReference type="PROSITE" id="PS51671"/>
    </source>
</evidence>
<dbReference type="PANTHER" id="PTHR31096:SF55">
    <property type="entry name" value="ACT DOMAIN-CONTAINING PROTEIN ACR6"/>
    <property type="match status" value="1"/>
</dbReference>
<evidence type="ECO:0000313" key="4">
    <source>
        <dbReference type="EMBL" id="KAG6478672.1"/>
    </source>
</evidence>
<feature type="domain" description="ACT" evidence="3">
    <location>
        <begin position="245"/>
        <end position="325"/>
    </location>
</feature>
<dbReference type="InterPro" id="IPR040217">
    <property type="entry name" value="ACR1-12"/>
</dbReference>
<protein>
    <recommendedName>
        <fullName evidence="2">ACT domain-containing protein ACR</fullName>
    </recommendedName>
    <alternativeName>
        <fullName evidence="2">Protein ACT DOMAIN REPEATS</fullName>
    </alternativeName>
</protein>
<dbReference type="SUPFAM" id="SSF55021">
    <property type="entry name" value="ACT-like"/>
    <property type="match status" value="3"/>
</dbReference>
<evidence type="ECO:0000313" key="5">
    <source>
        <dbReference type="Proteomes" id="UP000734854"/>
    </source>
</evidence>
<evidence type="ECO:0000256" key="1">
    <source>
        <dbReference type="ARBA" id="ARBA00022737"/>
    </source>
</evidence>
<dbReference type="EMBL" id="JACMSC010000017">
    <property type="protein sequence ID" value="KAG6478672.1"/>
    <property type="molecule type" value="Genomic_DNA"/>
</dbReference>
<feature type="domain" description="ACT" evidence="3">
    <location>
        <begin position="334"/>
        <end position="414"/>
    </location>
</feature>
<dbReference type="AlphaFoldDB" id="A0A8J5EZX9"/>
<keyword evidence="5" id="KW-1185">Reference proteome</keyword>
<feature type="domain" description="ACT" evidence="3">
    <location>
        <begin position="545"/>
        <end position="621"/>
    </location>
</feature>
<proteinExistence type="predicted"/>
<evidence type="ECO:0000256" key="2">
    <source>
        <dbReference type="RuleBase" id="RU369043"/>
    </source>
</evidence>
<dbReference type="PANTHER" id="PTHR31096">
    <property type="entry name" value="ACT DOMAIN-CONTAINING PROTEIN ACR4-RELATED"/>
    <property type="match status" value="1"/>
</dbReference>
<dbReference type="Proteomes" id="UP000734854">
    <property type="component" value="Unassembled WGS sequence"/>
</dbReference>
<reference evidence="4 5" key="1">
    <citation type="submission" date="2020-08" db="EMBL/GenBank/DDBJ databases">
        <title>Plant Genome Project.</title>
        <authorList>
            <person name="Zhang R.-G."/>
        </authorList>
    </citation>
    <scope>NUCLEOTIDE SEQUENCE [LARGE SCALE GENOMIC DNA]</scope>
    <source>
        <tissue evidence="4">Rhizome</tissue>
    </source>
</reference>
<dbReference type="PROSITE" id="PS51671">
    <property type="entry name" value="ACT"/>
    <property type="match status" value="3"/>
</dbReference>
<dbReference type="InterPro" id="IPR045865">
    <property type="entry name" value="ACT-like_dom_sf"/>
</dbReference>
<accession>A0A8J5EZX9</accession>
<dbReference type="Gene3D" id="3.30.70.260">
    <property type="match status" value="1"/>
</dbReference>
<dbReference type="GO" id="GO:0016597">
    <property type="term" value="F:amino acid binding"/>
    <property type="evidence" value="ECO:0007669"/>
    <property type="project" value="UniProtKB-UniRule"/>
</dbReference>
<keyword evidence="1 2" id="KW-0677">Repeat</keyword>
<sequence>MASSPVHTAGYVVTVALRTTLVGRLPPLPSLLISHPQSFFWPMVLLSEEKECYHKVAAGNKAGAATGNQKQLEHTILSEIESRSPPSKTNISYPQLLPAAFSLTETSMLLWWCATTKKDNNHTRASTQRKLEGKEGSVVTPGWDRGLLQRRGDRLKTRVKGIRSFLSWPLICPCINKRAASPSARCGQWGEHSSRLQLWVMRSYPDVEVDEDEFAKLIRRMNPPSLVLKSRLVVIDNDSCYDATVIRVDSVNKQGILLEVVRVLTDLNLMIRKAYISSDGSWFMDVFNVTDEAGNKVSDGEVTSYIQKSIESEVYFFPELQNSIGAMLSKEHTLIEVTGSDRPGLLSEICAVLATELCLVAKAELWTHNGRVAAVLHVTDESTGGAIEDLERLSTIKKLLCNVLRGNSDSRIGRMAISQGLTHTERRLHQMMVDDRDYEMVSVKGDVNDEVRTHVNVMDCLEKDYTVVILRSKDRPKLLFDILCTLTDLKYVVFHGTVSTGKEEAYQEYYIRHTDGLPISSESERQRLIKCLKAAIERRASEGLELELQTEDRGGFLSEITRIFRENGLTIRRAEISISGNDTFYLSEMSGNPIDQKTIDLIKGQLGDTVLRVKQKLEVPPKPPEMVGSVNFIFGNLFKASFQSFR</sequence>
<gene>
    <name evidence="4" type="ORF">ZIOFF_062116</name>
</gene>
<organism evidence="4 5">
    <name type="scientific">Zingiber officinale</name>
    <name type="common">Ginger</name>
    <name type="synonym">Amomum zingiber</name>
    <dbReference type="NCBI Taxonomy" id="94328"/>
    <lineage>
        <taxon>Eukaryota</taxon>
        <taxon>Viridiplantae</taxon>
        <taxon>Streptophyta</taxon>
        <taxon>Embryophyta</taxon>
        <taxon>Tracheophyta</taxon>
        <taxon>Spermatophyta</taxon>
        <taxon>Magnoliopsida</taxon>
        <taxon>Liliopsida</taxon>
        <taxon>Zingiberales</taxon>
        <taxon>Zingiberaceae</taxon>
        <taxon>Zingiber</taxon>
    </lineage>
</organism>
<comment type="function">
    <text evidence="2">Binds amino acids.</text>
</comment>
<name>A0A8J5EZX9_ZINOF</name>